<reference evidence="3 4" key="1">
    <citation type="submission" date="2020-01" db="EMBL/GenBank/DDBJ databases">
        <title>Genetics and antimicrobial susceptibilities of Nocardia species isolated from the soil; a comparison with species isolated from humans.</title>
        <authorList>
            <person name="Carrasco G."/>
            <person name="Monzon S."/>
            <person name="Sansegundo M."/>
            <person name="Garcia E."/>
            <person name="Garrido N."/>
            <person name="Medina M.J."/>
            <person name="Villalon P."/>
            <person name="Ramirez-Arocha A.C."/>
            <person name="Jimenez P."/>
            <person name="Cuesta I."/>
            <person name="Valdezate S."/>
        </authorList>
    </citation>
    <scope>NUCLEOTIDE SEQUENCE [LARGE SCALE GENOMIC DNA]</scope>
    <source>
        <strain evidence="3 4">CNM20110626</strain>
    </source>
</reference>
<protein>
    <recommendedName>
        <fullName evidence="5">DUF3558 domain-containing protein</fullName>
    </recommendedName>
</protein>
<dbReference type="AlphaFoldDB" id="A0A6P1CSW3"/>
<dbReference type="Proteomes" id="UP000471166">
    <property type="component" value="Unassembled WGS sequence"/>
</dbReference>
<dbReference type="RefSeq" id="WP_163846917.1">
    <property type="nucleotide sequence ID" value="NZ_AP026975.1"/>
</dbReference>
<evidence type="ECO:0000256" key="1">
    <source>
        <dbReference type="SAM" id="MobiDB-lite"/>
    </source>
</evidence>
<sequence length="189" mass="20250">MRNLRLLPIASVIISALVACSGCNSKPEGDPPSFTATPTSSIATSDDNHTVRDLCGPLLEFFENELHAVDLTIRSTRDLDAPYSGSGYCTIDGDEEPNGFAQVYEGSTHPDPTGGRPGFTPVNGYGADVWLREGTPNEFELATRINGWNGLIHVYGNSTYTAAGRLIVERNVIDAAAAFIVRTTQDLSS</sequence>
<feature type="chain" id="PRO_5038381075" description="DUF3558 domain-containing protein" evidence="2">
    <location>
        <begin position="22"/>
        <end position="189"/>
    </location>
</feature>
<comment type="caution">
    <text evidence="3">The sequence shown here is derived from an EMBL/GenBank/DDBJ whole genome shotgun (WGS) entry which is preliminary data.</text>
</comment>
<organism evidence="3 4">
    <name type="scientific">Nocardia cyriacigeorgica</name>
    <dbReference type="NCBI Taxonomy" id="135487"/>
    <lineage>
        <taxon>Bacteria</taxon>
        <taxon>Bacillati</taxon>
        <taxon>Actinomycetota</taxon>
        <taxon>Actinomycetes</taxon>
        <taxon>Mycobacteriales</taxon>
        <taxon>Nocardiaceae</taxon>
        <taxon>Nocardia</taxon>
    </lineage>
</organism>
<evidence type="ECO:0008006" key="5">
    <source>
        <dbReference type="Google" id="ProtNLM"/>
    </source>
</evidence>
<gene>
    <name evidence="3" type="ORF">GV791_24165</name>
</gene>
<evidence type="ECO:0000313" key="4">
    <source>
        <dbReference type="Proteomes" id="UP000471166"/>
    </source>
</evidence>
<dbReference type="EMBL" id="JAAGVB010000049">
    <property type="protein sequence ID" value="NEW35639.1"/>
    <property type="molecule type" value="Genomic_DNA"/>
</dbReference>
<keyword evidence="2" id="KW-0732">Signal</keyword>
<dbReference type="PROSITE" id="PS51257">
    <property type="entry name" value="PROKAR_LIPOPROTEIN"/>
    <property type="match status" value="1"/>
</dbReference>
<name>A0A6P1CSW3_9NOCA</name>
<proteinExistence type="predicted"/>
<feature type="region of interest" description="Disordered" evidence="1">
    <location>
        <begin position="28"/>
        <end position="48"/>
    </location>
</feature>
<evidence type="ECO:0000256" key="2">
    <source>
        <dbReference type="SAM" id="SignalP"/>
    </source>
</evidence>
<feature type="signal peptide" evidence="2">
    <location>
        <begin position="1"/>
        <end position="21"/>
    </location>
</feature>
<accession>A0A6P1CSW3</accession>
<evidence type="ECO:0000313" key="3">
    <source>
        <dbReference type="EMBL" id="NEW35639.1"/>
    </source>
</evidence>
<feature type="compositionally biased region" description="Polar residues" evidence="1">
    <location>
        <begin position="34"/>
        <end position="45"/>
    </location>
</feature>